<sequence length="39" mass="4427">MSLWPEFRHAGRRLQTPEGRFGLPRAPPACQFSRKGGCK</sequence>
<evidence type="ECO:0000313" key="3">
    <source>
        <dbReference type="Proteomes" id="UP000015347"/>
    </source>
</evidence>
<feature type="region of interest" description="Disordered" evidence="1">
    <location>
        <begin position="18"/>
        <end position="39"/>
    </location>
</feature>
<evidence type="ECO:0000313" key="2">
    <source>
        <dbReference type="EMBL" id="EPX85803.1"/>
    </source>
</evidence>
<reference evidence="3" key="1">
    <citation type="journal article" date="2014" name="Stand. Genomic Sci.">
        <title>Genome sequence of the exopolysaccharide-producing Salipiger mucosus type strain (DSM 16094(T)), a moderately halophilic member of the Roseobacter clade.</title>
        <authorList>
            <person name="Riedel T."/>
            <person name="Spring S."/>
            <person name="Fiebig A."/>
            <person name="Petersen J."/>
            <person name="Kyrpides N.C."/>
            <person name="Goker M."/>
            <person name="Klenk H.P."/>
        </authorList>
    </citation>
    <scope>NUCLEOTIDE SEQUENCE [LARGE SCALE GENOMIC DNA]</scope>
    <source>
        <strain evidence="3">DSM 16094</strain>
    </source>
</reference>
<protein>
    <submittedName>
        <fullName evidence="2">Uncharacterized protein</fullName>
    </submittedName>
</protein>
<organism evidence="2 3">
    <name type="scientific">Salipiger mucosus DSM 16094</name>
    <dbReference type="NCBI Taxonomy" id="1123237"/>
    <lineage>
        <taxon>Bacteria</taxon>
        <taxon>Pseudomonadati</taxon>
        <taxon>Pseudomonadota</taxon>
        <taxon>Alphaproteobacteria</taxon>
        <taxon>Rhodobacterales</taxon>
        <taxon>Roseobacteraceae</taxon>
        <taxon>Salipiger</taxon>
    </lineage>
</organism>
<keyword evidence="3" id="KW-1185">Reference proteome</keyword>
<gene>
    <name evidence="2" type="ORF">Salmuc_01900</name>
</gene>
<proteinExistence type="predicted"/>
<dbReference type="EMBL" id="APVH01000007">
    <property type="protein sequence ID" value="EPX85803.1"/>
    <property type="molecule type" value="Genomic_DNA"/>
</dbReference>
<dbReference type="STRING" id="1123237.Salmuc_01900"/>
<dbReference type="AlphaFoldDB" id="S9R1H4"/>
<name>S9R1H4_9RHOB</name>
<dbReference type="HOGENOM" id="CLU_3316684_0_0_5"/>
<comment type="caution">
    <text evidence="2">The sequence shown here is derived from an EMBL/GenBank/DDBJ whole genome shotgun (WGS) entry which is preliminary data.</text>
</comment>
<evidence type="ECO:0000256" key="1">
    <source>
        <dbReference type="SAM" id="MobiDB-lite"/>
    </source>
</evidence>
<dbReference type="Proteomes" id="UP000015347">
    <property type="component" value="Unassembled WGS sequence"/>
</dbReference>
<accession>S9R1H4</accession>